<evidence type="ECO:0000313" key="3">
    <source>
        <dbReference type="RefSeq" id="XP_052749026.1"/>
    </source>
</evidence>
<proteinExistence type="predicted"/>
<dbReference type="RefSeq" id="XP_026759483.1">
    <property type="nucleotide sequence ID" value="XM_026903682.2"/>
</dbReference>
<organism evidence="1 2">
    <name type="scientific">Galleria mellonella</name>
    <name type="common">Greater wax moth</name>
    <dbReference type="NCBI Taxonomy" id="7137"/>
    <lineage>
        <taxon>Eukaryota</taxon>
        <taxon>Metazoa</taxon>
        <taxon>Ecdysozoa</taxon>
        <taxon>Arthropoda</taxon>
        <taxon>Hexapoda</taxon>
        <taxon>Insecta</taxon>
        <taxon>Pterygota</taxon>
        <taxon>Neoptera</taxon>
        <taxon>Endopterygota</taxon>
        <taxon>Lepidoptera</taxon>
        <taxon>Glossata</taxon>
        <taxon>Ditrysia</taxon>
        <taxon>Pyraloidea</taxon>
        <taxon>Pyralidae</taxon>
        <taxon>Galleriinae</taxon>
        <taxon>Galleria</taxon>
    </lineage>
</organism>
<evidence type="ECO:0000313" key="1">
    <source>
        <dbReference type="Proteomes" id="UP001652740"/>
    </source>
</evidence>
<protein>
    <submittedName>
        <fullName evidence="2">Uncharacterized protein LOC113518715</fullName>
    </submittedName>
    <submittedName>
        <fullName evidence="3">Uncharacterized protein LOC128200251</fullName>
    </submittedName>
    <submittedName>
        <fullName evidence="4">Uncharacterized protein LOC128200560</fullName>
    </submittedName>
</protein>
<dbReference type="Gene3D" id="3.30.70.1820">
    <property type="entry name" value="L1 transposable element, RRM domain"/>
    <property type="match status" value="1"/>
</dbReference>
<accession>A0A6J1X1M1</accession>
<dbReference type="Proteomes" id="UP001652740">
    <property type="component" value="Unplaced"/>
</dbReference>
<gene>
    <name evidence="2" type="primary">LOC113518715</name>
    <name evidence="3" type="synonym">LOC128200251</name>
    <name evidence="4" type="synonym">LOC128200560</name>
</gene>
<reference evidence="2" key="1">
    <citation type="submission" date="2025-04" db="UniProtKB">
        <authorList>
            <consortium name="RefSeq"/>
        </authorList>
    </citation>
    <scope>IDENTIFICATION</scope>
    <source>
        <tissue evidence="2">Whole adult</tissue>
        <tissue evidence="3 4">Whole larvae</tissue>
    </source>
</reference>
<dbReference type="OrthoDB" id="8121249at2759"/>
<evidence type="ECO:0000313" key="4">
    <source>
        <dbReference type="RefSeq" id="XP_052750346.1"/>
    </source>
</evidence>
<dbReference type="RefSeq" id="XP_052750346.1">
    <property type="nucleotide sequence ID" value="XM_052894386.1"/>
</dbReference>
<sequence>MSVEKLSLQETRDEFVKRMQDFEGRLQKATLTSPGVADIASEFAIFKHMTLKSLQSLQHQVDLLAKEVDLQEMRGRRKILLLHGVSESDREDVNSVVCSVLVDQLKLVEFSTEHISRCHRMGRITTNEKARPLLVKFRDINTRDMIWSNKTKLKGTNVSISEFLTKTRHDTFMAARQRFGVRKCWTRDGFVHVLGSDGVRHRISSMTELGRIAVPGSQQPAPVAAKVDVGVSRTKRAQTSKK</sequence>
<dbReference type="AlphaFoldDB" id="A0A6J1X1M1"/>
<dbReference type="KEGG" id="gmw:113518715"/>
<dbReference type="GeneID" id="113518715"/>
<evidence type="ECO:0000313" key="2">
    <source>
        <dbReference type="RefSeq" id="XP_026759483.1"/>
    </source>
</evidence>
<dbReference type="InParanoid" id="A0A6J1X1M1"/>
<dbReference type="RefSeq" id="XP_052749026.1">
    <property type="nucleotide sequence ID" value="XM_052893066.1"/>
</dbReference>
<keyword evidence="1" id="KW-1185">Reference proteome</keyword>
<name>A0A6J1X1M1_GALME</name>